<dbReference type="InterPro" id="IPR057336">
    <property type="entry name" value="GerAC_N"/>
</dbReference>
<dbReference type="PANTHER" id="PTHR35789:SF1">
    <property type="entry name" value="SPORE GERMINATION PROTEIN B3"/>
    <property type="match status" value="1"/>
</dbReference>
<dbReference type="Gene3D" id="3.30.300.210">
    <property type="entry name" value="Nutrient germinant receptor protein C, domain 3"/>
    <property type="match status" value="1"/>
</dbReference>
<organism evidence="10 11">
    <name type="scientific">Fictibacillus phosphorivorans</name>
    <dbReference type="NCBI Taxonomy" id="1221500"/>
    <lineage>
        <taxon>Bacteria</taxon>
        <taxon>Bacillati</taxon>
        <taxon>Bacillota</taxon>
        <taxon>Bacilli</taxon>
        <taxon>Bacillales</taxon>
        <taxon>Fictibacillaceae</taxon>
        <taxon>Fictibacillus</taxon>
    </lineage>
</organism>
<evidence type="ECO:0000256" key="1">
    <source>
        <dbReference type="ARBA" id="ARBA00004635"/>
    </source>
</evidence>
<evidence type="ECO:0000256" key="3">
    <source>
        <dbReference type="ARBA" id="ARBA00022544"/>
    </source>
</evidence>
<dbReference type="GO" id="GO:0016020">
    <property type="term" value="C:membrane"/>
    <property type="evidence" value="ECO:0007669"/>
    <property type="project" value="UniProtKB-SubCell"/>
</dbReference>
<dbReference type="AlphaFoldDB" id="A0A163RYT3"/>
<dbReference type="Pfam" id="PF05504">
    <property type="entry name" value="Spore_GerAC"/>
    <property type="match status" value="1"/>
</dbReference>
<gene>
    <name evidence="10" type="ORF">AWM68_18640</name>
</gene>
<feature type="domain" description="Spore germination GerAC-like C-terminal" evidence="8">
    <location>
        <begin position="196"/>
        <end position="359"/>
    </location>
</feature>
<keyword evidence="4" id="KW-0732">Signal</keyword>
<evidence type="ECO:0000256" key="6">
    <source>
        <dbReference type="ARBA" id="ARBA00023139"/>
    </source>
</evidence>
<dbReference type="InterPro" id="IPR008844">
    <property type="entry name" value="Spore_GerAC-like"/>
</dbReference>
<proteinExistence type="inferred from homology"/>
<dbReference type="Pfam" id="PF25198">
    <property type="entry name" value="Spore_GerAC_N"/>
    <property type="match status" value="1"/>
</dbReference>
<dbReference type="InterPro" id="IPR046953">
    <property type="entry name" value="Spore_GerAC-like_C"/>
</dbReference>
<dbReference type="Proteomes" id="UP000076567">
    <property type="component" value="Unassembled WGS sequence"/>
</dbReference>
<dbReference type="InterPro" id="IPR038501">
    <property type="entry name" value="Spore_GerAC_C_sf"/>
</dbReference>
<accession>A0A163RYT3</accession>
<keyword evidence="5" id="KW-0472">Membrane</keyword>
<keyword evidence="3" id="KW-0309">Germination</keyword>
<evidence type="ECO:0000256" key="7">
    <source>
        <dbReference type="ARBA" id="ARBA00023288"/>
    </source>
</evidence>
<dbReference type="EMBL" id="LRFC01000008">
    <property type="protein sequence ID" value="KZE67787.1"/>
    <property type="molecule type" value="Genomic_DNA"/>
</dbReference>
<comment type="subcellular location">
    <subcellularLocation>
        <location evidence="1">Membrane</location>
        <topology evidence="1">Lipid-anchor</topology>
    </subcellularLocation>
</comment>
<evidence type="ECO:0000313" key="10">
    <source>
        <dbReference type="EMBL" id="KZE67787.1"/>
    </source>
</evidence>
<evidence type="ECO:0000313" key="11">
    <source>
        <dbReference type="Proteomes" id="UP000076567"/>
    </source>
</evidence>
<evidence type="ECO:0000256" key="5">
    <source>
        <dbReference type="ARBA" id="ARBA00023136"/>
    </source>
</evidence>
<dbReference type="NCBIfam" id="TIGR02887">
    <property type="entry name" value="spore_ger_x_C"/>
    <property type="match status" value="1"/>
</dbReference>
<dbReference type="RefSeq" id="WP_066239078.1">
    <property type="nucleotide sequence ID" value="NZ_LRFC01000008.1"/>
</dbReference>
<comment type="similarity">
    <text evidence="2">Belongs to the GerABKC lipoprotein family.</text>
</comment>
<evidence type="ECO:0000256" key="2">
    <source>
        <dbReference type="ARBA" id="ARBA00007886"/>
    </source>
</evidence>
<dbReference type="GO" id="GO:0009847">
    <property type="term" value="P:spore germination"/>
    <property type="evidence" value="ECO:0007669"/>
    <property type="project" value="InterPro"/>
</dbReference>
<reference evidence="11" key="1">
    <citation type="submission" date="2016-01" db="EMBL/GenBank/DDBJ databases">
        <title>Draft genome of Chromobacterium sp. F49.</title>
        <authorList>
            <person name="Hong K.W."/>
        </authorList>
    </citation>
    <scope>NUCLEOTIDE SEQUENCE [LARGE SCALE GENOMIC DNA]</scope>
    <source>
        <strain evidence="11">P7IIIA</strain>
    </source>
</reference>
<evidence type="ECO:0000259" key="8">
    <source>
        <dbReference type="Pfam" id="PF05504"/>
    </source>
</evidence>
<dbReference type="OrthoDB" id="2592518at2"/>
<sequence length="362" mass="41222">MIKKGRLILLLIVLLFSGCVPKQIIDEVQLMHAIGFDELPDENIKGTITYPIFNPDGNVRVETLTAVSHTSRFIRSMLNTQSPKTLTTGQLRVVLFNDRFADNGILEIVNSLYRDPNVGNRLYLAVVNGSTNKLLTTNYTAAPLPSMYITDMLEQNINTENLPKTNLHVFLYSYYGEGMDPFLPIIKAREKTIQLEGIALFRGEKYVGKLDHKESFAFKVLLEGSKTGHYEVEVKKGKRRGHAVVRNIKGTTTYKVKKVNGVPQFDVKIKILGELHEYPHWLNLEEASNIALIEKTFKKQVHGEAKSIINKFQRLKVDPLGFGDQVRRREKGWDFKEFQKQYPDIKINVTTEVEVVESGVIE</sequence>
<feature type="domain" description="Spore germination protein N-terminal" evidence="9">
    <location>
        <begin position="22"/>
        <end position="187"/>
    </location>
</feature>
<evidence type="ECO:0000259" key="9">
    <source>
        <dbReference type="Pfam" id="PF25198"/>
    </source>
</evidence>
<keyword evidence="7" id="KW-0449">Lipoprotein</keyword>
<protein>
    <recommendedName>
        <fullName evidence="12">Ger(X)C family spore germination protein</fullName>
    </recommendedName>
</protein>
<dbReference type="PROSITE" id="PS51257">
    <property type="entry name" value="PROKAR_LIPOPROTEIN"/>
    <property type="match status" value="1"/>
</dbReference>
<name>A0A163RYT3_9BACL</name>
<dbReference type="PANTHER" id="PTHR35789">
    <property type="entry name" value="SPORE GERMINATION PROTEIN B3"/>
    <property type="match status" value="1"/>
</dbReference>
<keyword evidence="6" id="KW-0564">Palmitate</keyword>
<comment type="caution">
    <text evidence="10">The sequence shown here is derived from an EMBL/GenBank/DDBJ whole genome shotgun (WGS) entry which is preliminary data.</text>
</comment>
<evidence type="ECO:0000256" key="4">
    <source>
        <dbReference type="ARBA" id="ARBA00022729"/>
    </source>
</evidence>
<keyword evidence="11" id="KW-1185">Reference proteome</keyword>
<evidence type="ECO:0008006" key="12">
    <source>
        <dbReference type="Google" id="ProtNLM"/>
    </source>
</evidence>